<sequence>MAEDLIQKALSTAKDTKAIVIGEDVLDQTGKMFKDLFGDKKALLVADENTFGAAGEEVVASLEEAGVQIIDRMIFPGKPTVYADYDNVSNVREHLKGLDDTVICSIASGTLNDISKLASGELKRPYMNVCTAASVDGYAAYGAAITRDGFKITRECPAPAGLIADLKVIANAPARLTATGYGDLLEKIPAGADWILADRLGVEAIDDYTWSLVQGPLREALSNPAELGSGNPAAIAGLAKGNIMSGLAMQALSSSRPASGAGHQFSHTWEMEGHGLDWEPPLSHGMKVGIGTVASLALWQEFLAMDIDNLDIEKVVAATRPKEEVEARVREYIIDKIEDVAVKHTLSKYLEGDALRERLQTLKDNWADIRESCSKQIISPEQAIEDLKAAGAPYHPEQIKIDWDRFRKTHIQAQMIRPRYTVFDVLVDLGALDSVIEHLFSPEGFWGQHRHPVNEDN</sequence>
<dbReference type="CDD" id="cd08175">
    <property type="entry name" value="G1PDH"/>
    <property type="match status" value="1"/>
</dbReference>
<keyword evidence="1" id="KW-0963">Cytoplasm</keyword>
<dbReference type="Gene3D" id="3.40.50.1970">
    <property type="match status" value="1"/>
</dbReference>
<keyword evidence="3" id="KW-0479">Metal-binding</keyword>
<dbReference type="PANTHER" id="PTHR43616:SF5">
    <property type="entry name" value="GLYCEROL DEHYDROGENASE 1"/>
    <property type="match status" value="1"/>
</dbReference>
<dbReference type="Proteomes" id="UP001211044">
    <property type="component" value="Chromosome"/>
</dbReference>
<evidence type="ECO:0000256" key="6">
    <source>
        <dbReference type="ARBA" id="ARBA00023027"/>
    </source>
</evidence>
<dbReference type="GO" id="GO:0008654">
    <property type="term" value="P:phospholipid biosynthetic process"/>
    <property type="evidence" value="ECO:0007669"/>
    <property type="project" value="UniProtKB-KW"/>
</dbReference>
<dbReference type="InterPro" id="IPR032837">
    <property type="entry name" value="G1PDH"/>
</dbReference>
<dbReference type="PANTHER" id="PTHR43616">
    <property type="entry name" value="GLYCEROL DEHYDROGENASE"/>
    <property type="match status" value="1"/>
</dbReference>
<dbReference type="Gene3D" id="1.20.1090.10">
    <property type="entry name" value="Dehydroquinate synthase-like - alpha domain"/>
    <property type="match status" value="1"/>
</dbReference>
<reference evidence="10" key="1">
    <citation type="submission" date="2023-01" db="EMBL/GenBank/DDBJ databases">
        <title>Comparative Genomic Analysis of the Clinically-Derived Winkia Strain NY0527 Provides Evidence into the Taxonomic Reassignment of Winkia neuii and Characterizes Their Virulence Traits.</title>
        <authorList>
            <person name="Cai X."/>
            <person name="Peng Y."/>
            <person name="Li M."/>
            <person name="Qiu Y."/>
            <person name="Wang Y."/>
            <person name="Xu L."/>
            <person name="Hou Q."/>
        </authorList>
    </citation>
    <scope>NUCLEOTIDE SEQUENCE</scope>
    <source>
        <strain evidence="10">NY0527</strain>
    </source>
</reference>
<keyword evidence="2" id="KW-0444">Lipid biosynthesis</keyword>
<dbReference type="SUPFAM" id="SSF56796">
    <property type="entry name" value="Dehydroquinate synthase-like"/>
    <property type="match status" value="1"/>
</dbReference>
<dbReference type="GO" id="GO:0046872">
    <property type="term" value="F:metal ion binding"/>
    <property type="evidence" value="ECO:0007669"/>
    <property type="project" value="UniProtKB-KW"/>
</dbReference>
<evidence type="ECO:0000256" key="2">
    <source>
        <dbReference type="ARBA" id="ARBA00022516"/>
    </source>
</evidence>
<keyword evidence="7" id="KW-0443">Lipid metabolism</keyword>
<keyword evidence="4" id="KW-0521">NADP</keyword>
<dbReference type="AlphaFoldDB" id="A0AB38XP66"/>
<evidence type="ECO:0000256" key="3">
    <source>
        <dbReference type="ARBA" id="ARBA00022723"/>
    </source>
</evidence>
<evidence type="ECO:0000256" key="9">
    <source>
        <dbReference type="ARBA" id="ARBA00023264"/>
    </source>
</evidence>
<accession>A0AB38XP66</accession>
<evidence type="ECO:0000256" key="7">
    <source>
        <dbReference type="ARBA" id="ARBA00023098"/>
    </source>
</evidence>
<protein>
    <submittedName>
        <fullName evidence="10">Sn-glycerol-1-phosphate dehydrogenase</fullName>
    </submittedName>
</protein>
<evidence type="ECO:0000256" key="1">
    <source>
        <dbReference type="ARBA" id="ARBA00022490"/>
    </source>
</evidence>
<dbReference type="InterPro" id="IPR016205">
    <property type="entry name" value="Glycerol_DH"/>
</dbReference>
<name>A0AB38XP66_9ACTO</name>
<keyword evidence="8" id="KW-0594">Phospholipid biosynthesis</keyword>
<evidence type="ECO:0000256" key="5">
    <source>
        <dbReference type="ARBA" id="ARBA00023002"/>
    </source>
</evidence>
<organism evidence="10 11">
    <name type="scientific">Winkia neuii subsp. anitrata</name>
    <dbReference type="NCBI Taxonomy" id="29318"/>
    <lineage>
        <taxon>Bacteria</taxon>
        <taxon>Bacillati</taxon>
        <taxon>Actinomycetota</taxon>
        <taxon>Actinomycetes</taxon>
        <taxon>Actinomycetales</taxon>
        <taxon>Actinomycetaceae</taxon>
        <taxon>Winkia</taxon>
    </lineage>
</organism>
<dbReference type="KEGG" id="wne:PIG85_00145"/>
<gene>
    <name evidence="10" type="ORF">PIG85_00145</name>
</gene>
<dbReference type="Pfam" id="PF13685">
    <property type="entry name" value="Fe-ADH_2"/>
    <property type="match status" value="1"/>
</dbReference>
<dbReference type="EMBL" id="CP116394">
    <property type="protein sequence ID" value="WCE46091.1"/>
    <property type="molecule type" value="Genomic_DNA"/>
</dbReference>
<keyword evidence="5" id="KW-0560">Oxidoreductase</keyword>
<dbReference type="GO" id="GO:0016614">
    <property type="term" value="F:oxidoreductase activity, acting on CH-OH group of donors"/>
    <property type="evidence" value="ECO:0007669"/>
    <property type="project" value="InterPro"/>
</dbReference>
<keyword evidence="6" id="KW-0520">NAD</keyword>
<evidence type="ECO:0000313" key="11">
    <source>
        <dbReference type="Proteomes" id="UP001211044"/>
    </source>
</evidence>
<evidence type="ECO:0000256" key="8">
    <source>
        <dbReference type="ARBA" id="ARBA00023209"/>
    </source>
</evidence>
<evidence type="ECO:0000256" key="4">
    <source>
        <dbReference type="ARBA" id="ARBA00022857"/>
    </source>
</evidence>
<keyword evidence="9" id="KW-1208">Phospholipid metabolism</keyword>
<evidence type="ECO:0000313" key="10">
    <source>
        <dbReference type="EMBL" id="WCE46091.1"/>
    </source>
</evidence>
<proteinExistence type="predicted"/>
<dbReference type="RefSeq" id="WP_271694584.1">
    <property type="nucleotide sequence ID" value="NZ_CP116394.1"/>
</dbReference>